<keyword evidence="6" id="KW-1185">Reference proteome</keyword>
<evidence type="ECO:0000313" key="6">
    <source>
        <dbReference type="Proteomes" id="UP001233836"/>
    </source>
</evidence>
<dbReference type="SMART" id="SM00797">
    <property type="entry name" value="AHS2"/>
    <property type="match status" value="1"/>
</dbReference>
<dbReference type="EMBL" id="JAUSTI010000010">
    <property type="protein sequence ID" value="MDQ0172274.1"/>
    <property type="molecule type" value="Genomic_DNA"/>
</dbReference>
<dbReference type="RefSeq" id="WP_307218295.1">
    <property type="nucleotide sequence ID" value="NZ_JAUSTI010000010.1"/>
</dbReference>
<evidence type="ECO:0000259" key="4">
    <source>
        <dbReference type="SMART" id="SM00797"/>
    </source>
</evidence>
<dbReference type="Gene3D" id="2.40.100.10">
    <property type="entry name" value="Cyclophilin-like"/>
    <property type="match status" value="1"/>
</dbReference>
<evidence type="ECO:0000256" key="3">
    <source>
        <dbReference type="ARBA" id="ARBA00022840"/>
    </source>
</evidence>
<accession>A0ABT9WGA5</accession>
<dbReference type="PANTHER" id="PTHR43309:SF5">
    <property type="entry name" value="5-OXOPROLINASE SUBUNIT C"/>
    <property type="match status" value="1"/>
</dbReference>
<name>A0ABT9WGA5_9BACL</name>
<keyword evidence="3" id="KW-0067">ATP-binding</keyword>
<evidence type="ECO:0000313" key="5">
    <source>
        <dbReference type="EMBL" id="MDQ0172274.1"/>
    </source>
</evidence>
<gene>
    <name evidence="5" type="ORF">J2T19_003751</name>
</gene>
<dbReference type="InterPro" id="IPR029000">
    <property type="entry name" value="Cyclophilin-like_dom_sf"/>
</dbReference>
<feature type="domain" description="Carboxyltransferase" evidence="4">
    <location>
        <begin position="24"/>
        <end position="324"/>
    </location>
</feature>
<dbReference type="Proteomes" id="UP001233836">
    <property type="component" value="Unassembled WGS sequence"/>
</dbReference>
<comment type="caution">
    <text evidence="5">The sequence shown here is derived from an EMBL/GenBank/DDBJ whole genome shotgun (WGS) entry which is preliminary data.</text>
</comment>
<dbReference type="InterPro" id="IPR003778">
    <property type="entry name" value="CT_A_B"/>
</dbReference>
<dbReference type="NCBIfam" id="TIGR00724">
    <property type="entry name" value="urea_amlyse_rel"/>
    <property type="match status" value="1"/>
</dbReference>
<dbReference type="SUPFAM" id="SSF50891">
    <property type="entry name" value="Cyclophilin-like"/>
    <property type="match status" value="1"/>
</dbReference>
<keyword evidence="2" id="KW-0378">Hydrolase</keyword>
<evidence type="ECO:0000256" key="2">
    <source>
        <dbReference type="ARBA" id="ARBA00022801"/>
    </source>
</evidence>
<dbReference type="Pfam" id="PF02626">
    <property type="entry name" value="CT_A_B"/>
    <property type="match status" value="1"/>
</dbReference>
<keyword evidence="1" id="KW-0547">Nucleotide-binding</keyword>
<sequence>MSIEVVRSGLLSTIQDEGRFGQRRYGIHPGGAMDTFAARMSNMLVGNTRNAAVIEMTMTGSELRFEEDQLISLCGADLSAMVDDMDIPMWRPIVIPAGAVLRFGRCRSGLRTYMAVAGGIDVPVIMGSRSTDLKTGIGGIDGRALRDGDKLSIGKPSTEASMILDFWGTKRRKSGVHRVKATAWYFSSNEWPGYHAEPVIRIVPGIEDRGFTEESLRKFYEESYLVSPQSDRMGYRMQGAVLERKHDQNRLSEAVTYGTVQIPADGQPIILMADHQTIGGYPVLGQVAKVDLPILAQARPGTRVTFKRITSREAEILWLEQEKHLRLAENFIRSRMAAGMEELR</sequence>
<dbReference type="InterPro" id="IPR052708">
    <property type="entry name" value="PxpC"/>
</dbReference>
<reference evidence="5 6" key="1">
    <citation type="submission" date="2023-07" db="EMBL/GenBank/DDBJ databases">
        <title>Sorghum-associated microbial communities from plants grown in Nebraska, USA.</title>
        <authorList>
            <person name="Schachtman D."/>
        </authorList>
    </citation>
    <scope>NUCLEOTIDE SEQUENCE [LARGE SCALE GENOMIC DNA]</scope>
    <source>
        <strain evidence="5 6">DS1314</strain>
    </source>
</reference>
<protein>
    <submittedName>
        <fullName evidence="5">Antagonist of KipI</fullName>
    </submittedName>
</protein>
<evidence type="ECO:0000256" key="1">
    <source>
        <dbReference type="ARBA" id="ARBA00022741"/>
    </source>
</evidence>
<organism evidence="5 6">
    <name type="scientific">Paenibacillus tundrae</name>
    <dbReference type="NCBI Taxonomy" id="528187"/>
    <lineage>
        <taxon>Bacteria</taxon>
        <taxon>Bacillati</taxon>
        <taxon>Bacillota</taxon>
        <taxon>Bacilli</taxon>
        <taxon>Bacillales</taxon>
        <taxon>Paenibacillaceae</taxon>
        <taxon>Paenibacillus</taxon>
    </lineage>
</organism>
<dbReference type="PANTHER" id="PTHR43309">
    <property type="entry name" value="5-OXOPROLINASE SUBUNIT C"/>
    <property type="match status" value="1"/>
</dbReference>
<proteinExistence type="predicted"/>